<feature type="region of interest" description="Disordered" evidence="1">
    <location>
        <begin position="29"/>
        <end position="62"/>
    </location>
</feature>
<protein>
    <recommendedName>
        <fullName evidence="5">DUF2510 domain-containing protein</fullName>
    </recommendedName>
</protein>
<comment type="caution">
    <text evidence="3">The sequence shown here is derived from an EMBL/GenBank/DDBJ whole genome shotgun (WGS) entry which is preliminary data.</text>
</comment>
<evidence type="ECO:0000256" key="2">
    <source>
        <dbReference type="SAM" id="Phobius"/>
    </source>
</evidence>
<keyword evidence="4" id="KW-1185">Reference proteome</keyword>
<dbReference type="EMBL" id="BAABDO010000002">
    <property type="protein sequence ID" value="GAA4127617.1"/>
    <property type="molecule type" value="Genomic_DNA"/>
</dbReference>
<evidence type="ECO:0008006" key="5">
    <source>
        <dbReference type="Google" id="ProtNLM"/>
    </source>
</evidence>
<keyword evidence="2" id="KW-1133">Transmembrane helix</keyword>
<organism evidence="3 4">
    <name type="scientific">Actinomadura keratinilytica</name>
    <dbReference type="NCBI Taxonomy" id="547461"/>
    <lineage>
        <taxon>Bacteria</taxon>
        <taxon>Bacillati</taxon>
        <taxon>Actinomycetota</taxon>
        <taxon>Actinomycetes</taxon>
        <taxon>Streptosporangiales</taxon>
        <taxon>Thermomonosporaceae</taxon>
        <taxon>Actinomadura</taxon>
    </lineage>
</organism>
<keyword evidence="2" id="KW-0472">Membrane</keyword>
<evidence type="ECO:0000313" key="3">
    <source>
        <dbReference type="EMBL" id="GAA4127617.1"/>
    </source>
</evidence>
<reference evidence="4" key="1">
    <citation type="journal article" date="2019" name="Int. J. Syst. Evol. Microbiol.">
        <title>The Global Catalogue of Microorganisms (GCM) 10K type strain sequencing project: providing services to taxonomists for standard genome sequencing and annotation.</title>
        <authorList>
            <consortium name="The Broad Institute Genomics Platform"/>
            <consortium name="The Broad Institute Genome Sequencing Center for Infectious Disease"/>
            <person name="Wu L."/>
            <person name="Ma J."/>
        </authorList>
    </citation>
    <scope>NUCLEOTIDE SEQUENCE [LARGE SCALE GENOMIC DNA]</scope>
    <source>
        <strain evidence="4">JCM 17316</strain>
    </source>
</reference>
<dbReference type="RefSeq" id="WP_345016480.1">
    <property type="nucleotide sequence ID" value="NZ_BAABDO010000002.1"/>
</dbReference>
<gene>
    <name evidence="3" type="ORF">GCM10022416_02460</name>
</gene>
<evidence type="ECO:0000256" key="1">
    <source>
        <dbReference type="SAM" id="MobiDB-lite"/>
    </source>
</evidence>
<keyword evidence="2" id="KW-0812">Transmembrane</keyword>
<name>A0ABP7XXM9_9ACTN</name>
<sequence length="285" mass="31098">MPQPPGDYPDGQGNIRYWNGQYWTDKVRTPAGGYGHDPNVPSGSPPGEFWREGPPRTAPTAPDDSAVNPFPIVPAGGPGCIIGGFALVLLPRVLWWVYKQEIQAHRWELLVLLVVVTAVWAVRRITGRPRLVNRAVGAILWGVLLISTVGGFRSDNGSDSEPAPAPSYDVVAEARKVLVAAGKGDEDLCSEMPGELQGALQERTGYASCFGAFQEIARQIDAQELEQLKNVQVTVLGERDVKPCCAIFAEPRTYYRVRLGSNPLGWKEMEFSPGEEVAAVMSITW</sequence>
<feature type="transmembrane region" description="Helical" evidence="2">
    <location>
        <begin position="72"/>
        <end position="95"/>
    </location>
</feature>
<proteinExistence type="predicted"/>
<dbReference type="Proteomes" id="UP001500266">
    <property type="component" value="Unassembled WGS sequence"/>
</dbReference>
<feature type="transmembrane region" description="Helical" evidence="2">
    <location>
        <begin position="107"/>
        <end position="125"/>
    </location>
</feature>
<accession>A0ABP7XXM9</accession>
<evidence type="ECO:0000313" key="4">
    <source>
        <dbReference type="Proteomes" id="UP001500266"/>
    </source>
</evidence>